<keyword evidence="3" id="KW-1185">Reference proteome</keyword>
<comment type="caution">
    <text evidence="2">The sequence shown here is derived from an EMBL/GenBank/DDBJ whole genome shotgun (WGS) entry which is preliminary data.</text>
</comment>
<feature type="region of interest" description="Disordered" evidence="1">
    <location>
        <begin position="176"/>
        <end position="200"/>
    </location>
</feature>
<gene>
    <name evidence="2" type="primary">PHS1</name>
    <name evidence="2" type="ORF">KSP40_PGU005517</name>
</gene>
<dbReference type="PANTHER" id="PTHR47100:SF5">
    <property type="entry name" value="DUAL SPECIFICITY PROTEIN PHOSPHATASE PHS1"/>
    <property type="match status" value="1"/>
</dbReference>
<proteinExistence type="predicted"/>
<dbReference type="PANTHER" id="PTHR47100">
    <property type="entry name" value="DUAL SPECIFICITY PROTEIN PHOSPHATASE PHS1"/>
    <property type="match status" value="1"/>
</dbReference>
<organism evidence="2 3">
    <name type="scientific">Platanthera guangdongensis</name>
    <dbReference type="NCBI Taxonomy" id="2320717"/>
    <lineage>
        <taxon>Eukaryota</taxon>
        <taxon>Viridiplantae</taxon>
        <taxon>Streptophyta</taxon>
        <taxon>Embryophyta</taxon>
        <taxon>Tracheophyta</taxon>
        <taxon>Spermatophyta</taxon>
        <taxon>Magnoliopsida</taxon>
        <taxon>Liliopsida</taxon>
        <taxon>Asparagales</taxon>
        <taxon>Orchidaceae</taxon>
        <taxon>Orchidoideae</taxon>
        <taxon>Orchideae</taxon>
        <taxon>Orchidinae</taxon>
        <taxon>Platanthera</taxon>
    </lineage>
</organism>
<evidence type="ECO:0000313" key="2">
    <source>
        <dbReference type="EMBL" id="KAK8953264.1"/>
    </source>
</evidence>
<name>A0ABR2LX00_9ASPA</name>
<protein>
    <submittedName>
        <fullName evidence="2">Dual specificity protein phosphatase PHS1</fullName>
    </submittedName>
</protein>
<accession>A0ABR2LX00</accession>
<evidence type="ECO:0000256" key="1">
    <source>
        <dbReference type="SAM" id="MobiDB-lite"/>
    </source>
</evidence>
<dbReference type="InterPro" id="IPR035010">
    <property type="entry name" value="PHS1"/>
</dbReference>
<sequence length="200" mass="22482">MGHISTTEKSNNVNKNIDFHIMAIDIGVTRRPPTQKCAKGQELYPGLVEFILNSSDYSSNILYEISDGKLGYSASDEAEIVSQCSSISYSLPYTDMMTTVHKFRGGFCDALMDLQSFHLLLLTLHQKLEGLFWILESIVSRNSEEHEKNESQNSISPRSRNFGVSTSLCKERLTIESHADSIDSESHKNTPRSSPREESE</sequence>
<reference evidence="2 3" key="1">
    <citation type="journal article" date="2022" name="Nat. Plants">
        <title>Genomes of leafy and leafless Platanthera orchids illuminate the evolution of mycoheterotrophy.</title>
        <authorList>
            <person name="Li M.H."/>
            <person name="Liu K.W."/>
            <person name="Li Z."/>
            <person name="Lu H.C."/>
            <person name="Ye Q.L."/>
            <person name="Zhang D."/>
            <person name="Wang J.Y."/>
            <person name="Li Y.F."/>
            <person name="Zhong Z.M."/>
            <person name="Liu X."/>
            <person name="Yu X."/>
            <person name="Liu D.K."/>
            <person name="Tu X.D."/>
            <person name="Liu B."/>
            <person name="Hao Y."/>
            <person name="Liao X.Y."/>
            <person name="Jiang Y.T."/>
            <person name="Sun W.H."/>
            <person name="Chen J."/>
            <person name="Chen Y.Q."/>
            <person name="Ai Y."/>
            <person name="Zhai J.W."/>
            <person name="Wu S.S."/>
            <person name="Zhou Z."/>
            <person name="Hsiao Y.Y."/>
            <person name="Wu W.L."/>
            <person name="Chen Y.Y."/>
            <person name="Lin Y.F."/>
            <person name="Hsu J.L."/>
            <person name="Li C.Y."/>
            <person name="Wang Z.W."/>
            <person name="Zhao X."/>
            <person name="Zhong W.Y."/>
            <person name="Ma X.K."/>
            <person name="Ma L."/>
            <person name="Huang J."/>
            <person name="Chen G.Z."/>
            <person name="Huang M.Z."/>
            <person name="Huang L."/>
            <person name="Peng D.H."/>
            <person name="Luo Y.B."/>
            <person name="Zou S.Q."/>
            <person name="Chen S.P."/>
            <person name="Lan S."/>
            <person name="Tsai W.C."/>
            <person name="Van de Peer Y."/>
            <person name="Liu Z.J."/>
        </authorList>
    </citation>
    <scope>NUCLEOTIDE SEQUENCE [LARGE SCALE GENOMIC DNA]</scope>
    <source>
        <strain evidence="2">Lor288</strain>
    </source>
</reference>
<dbReference type="Proteomes" id="UP001412067">
    <property type="component" value="Unassembled WGS sequence"/>
</dbReference>
<dbReference type="EMBL" id="JBBWWR010000014">
    <property type="protein sequence ID" value="KAK8953264.1"/>
    <property type="molecule type" value="Genomic_DNA"/>
</dbReference>
<evidence type="ECO:0000313" key="3">
    <source>
        <dbReference type="Proteomes" id="UP001412067"/>
    </source>
</evidence>